<feature type="compositionally biased region" description="Polar residues" evidence="1">
    <location>
        <begin position="81"/>
        <end position="92"/>
    </location>
</feature>
<organism evidence="2 3">
    <name type="scientific">Haemaphysalis longicornis</name>
    <name type="common">Bush tick</name>
    <dbReference type="NCBI Taxonomy" id="44386"/>
    <lineage>
        <taxon>Eukaryota</taxon>
        <taxon>Metazoa</taxon>
        <taxon>Ecdysozoa</taxon>
        <taxon>Arthropoda</taxon>
        <taxon>Chelicerata</taxon>
        <taxon>Arachnida</taxon>
        <taxon>Acari</taxon>
        <taxon>Parasitiformes</taxon>
        <taxon>Ixodida</taxon>
        <taxon>Ixodoidea</taxon>
        <taxon>Ixodidae</taxon>
        <taxon>Haemaphysalinae</taxon>
        <taxon>Haemaphysalis</taxon>
    </lineage>
</organism>
<comment type="caution">
    <text evidence="2">The sequence shown here is derived from an EMBL/GenBank/DDBJ whole genome shotgun (WGS) entry which is preliminary data.</text>
</comment>
<dbReference type="Proteomes" id="UP000821853">
    <property type="component" value="Chromosome 1"/>
</dbReference>
<name>A0A9J6FFF1_HAELO</name>
<dbReference type="AlphaFoldDB" id="A0A9J6FFF1"/>
<evidence type="ECO:0000313" key="3">
    <source>
        <dbReference type="Proteomes" id="UP000821853"/>
    </source>
</evidence>
<feature type="region of interest" description="Disordered" evidence="1">
    <location>
        <begin position="79"/>
        <end position="102"/>
    </location>
</feature>
<keyword evidence="3" id="KW-1185">Reference proteome</keyword>
<protein>
    <submittedName>
        <fullName evidence="2">Uncharacterized protein</fullName>
    </submittedName>
</protein>
<reference evidence="2 3" key="1">
    <citation type="journal article" date="2020" name="Cell">
        <title>Large-Scale Comparative Analyses of Tick Genomes Elucidate Their Genetic Diversity and Vector Capacities.</title>
        <authorList>
            <consortium name="Tick Genome and Microbiome Consortium (TIGMIC)"/>
            <person name="Jia N."/>
            <person name="Wang J."/>
            <person name="Shi W."/>
            <person name="Du L."/>
            <person name="Sun Y."/>
            <person name="Zhan W."/>
            <person name="Jiang J.F."/>
            <person name="Wang Q."/>
            <person name="Zhang B."/>
            <person name="Ji P."/>
            <person name="Bell-Sakyi L."/>
            <person name="Cui X.M."/>
            <person name="Yuan T.T."/>
            <person name="Jiang B.G."/>
            <person name="Yang W.F."/>
            <person name="Lam T.T."/>
            <person name="Chang Q.C."/>
            <person name="Ding S.J."/>
            <person name="Wang X.J."/>
            <person name="Zhu J.G."/>
            <person name="Ruan X.D."/>
            <person name="Zhao L."/>
            <person name="Wei J.T."/>
            <person name="Ye R.Z."/>
            <person name="Que T.C."/>
            <person name="Du C.H."/>
            <person name="Zhou Y.H."/>
            <person name="Cheng J.X."/>
            <person name="Dai P.F."/>
            <person name="Guo W.B."/>
            <person name="Han X.H."/>
            <person name="Huang E.J."/>
            <person name="Li L.F."/>
            <person name="Wei W."/>
            <person name="Gao Y.C."/>
            <person name="Liu J.Z."/>
            <person name="Shao H.Z."/>
            <person name="Wang X."/>
            <person name="Wang C.C."/>
            <person name="Yang T.C."/>
            <person name="Huo Q.B."/>
            <person name="Li W."/>
            <person name="Chen H.Y."/>
            <person name="Chen S.E."/>
            <person name="Zhou L.G."/>
            <person name="Ni X.B."/>
            <person name="Tian J.H."/>
            <person name="Sheng Y."/>
            <person name="Liu T."/>
            <person name="Pan Y.S."/>
            <person name="Xia L.Y."/>
            <person name="Li J."/>
            <person name="Zhao F."/>
            <person name="Cao W.C."/>
        </authorList>
    </citation>
    <scope>NUCLEOTIDE SEQUENCE [LARGE SCALE GENOMIC DNA]</scope>
    <source>
        <strain evidence="2">HaeL-2018</strain>
    </source>
</reference>
<sequence length="180" mass="20019">MASATSVNVSGVAVEAYVDSKRRKLGDSNHKLTTETTSTTSMTTPADYGVQSEQAAVPDVLLSTGATHEDFEREAARTFFPQPSSTPPQNIDFSEPVDETDPLGPPFTVTEFINALEQLNSSIRRFWISLNISRRRTAFSANWMPRGVYVRLNCKRFDPDEEVSVKRNPLAYRDVTADDP</sequence>
<dbReference type="EMBL" id="JABSTR010000001">
    <property type="protein sequence ID" value="KAH9361439.1"/>
    <property type="molecule type" value="Genomic_DNA"/>
</dbReference>
<accession>A0A9J6FFF1</accession>
<evidence type="ECO:0000256" key="1">
    <source>
        <dbReference type="SAM" id="MobiDB-lite"/>
    </source>
</evidence>
<evidence type="ECO:0000313" key="2">
    <source>
        <dbReference type="EMBL" id="KAH9361439.1"/>
    </source>
</evidence>
<dbReference type="VEuPathDB" id="VectorBase:HLOH_042566"/>
<proteinExistence type="predicted"/>
<gene>
    <name evidence="2" type="ORF">HPB48_003887</name>
</gene>